<dbReference type="PANTHER" id="PTHR18968">
    <property type="entry name" value="THIAMINE PYROPHOSPHATE ENZYMES"/>
    <property type="match status" value="1"/>
</dbReference>
<dbReference type="CDD" id="cd07035">
    <property type="entry name" value="TPP_PYR_POX_like"/>
    <property type="match status" value="1"/>
</dbReference>
<organism evidence="8">
    <name type="scientific">Streptomyces sp. SID12501</name>
    <dbReference type="NCBI Taxonomy" id="2706042"/>
    <lineage>
        <taxon>Bacteria</taxon>
        <taxon>Bacillati</taxon>
        <taxon>Actinomycetota</taxon>
        <taxon>Actinomycetes</taxon>
        <taxon>Kitasatosporales</taxon>
        <taxon>Streptomycetaceae</taxon>
        <taxon>Streptomyces</taxon>
    </lineage>
</organism>
<dbReference type="Gene3D" id="3.40.50.1220">
    <property type="entry name" value="TPP-binding domain"/>
    <property type="match status" value="1"/>
</dbReference>
<feature type="domain" description="Thiamine pyrophosphate enzyme central" evidence="5">
    <location>
        <begin position="191"/>
        <end position="313"/>
    </location>
</feature>
<name>A0A6B3BPX8_9ACTN</name>
<dbReference type="GO" id="GO:0030976">
    <property type="term" value="F:thiamine pyrophosphate binding"/>
    <property type="evidence" value="ECO:0007669"/>
    <property type="project" value="InterPro"/>
</dbReference>
<evidence type="ECO:0000256" key="4">
    <source>
        <dbReference type="SAM" id="MobiDB-lite"/>
    </source>
</evidence>
<keyword evidence="8" id="KW-0456">Lyase</keyword>
<feature type="region of interest" description="Disordered" evidence="4">
    <location>
        <begin position="532"/>
        <end position="555"/>
    </location>
</feature>
<dbReference type="EMBL" id="JAAGLU010000008">
    <property type="protein sequence ID" value="NEC86390.1"/>
    <property type="molecule type" value="Genomic_DNA"/>
</dbReference>
<dbReference type="SUPFAM" id="SSF52467">
    <property type="entry name" value="DHS-like NAD/FAD-binding domain"/>
    <property type="match status" value="1"/>
</dbReference>
<dbReference type="AlphaFoldDB" id="A0A6B3BPX8"/>
<dbReference type="InterPro" id="IPR029035">
    <property type="entry name" value="DHS-like_NAD/FAD-binding_dom"/>
</dbReference>
<proteinExistence type="inferred from homology"/>
<gene>
    <name evidence="8" type="ORF">G3I71_11290</name>
</gene>
<dbReference type="SUPFAM" id="SSF52518">
    <property type="entry name" value="Thiamin diphosphate-binding fold (THDP-binding)"/>
    <property type="match status" value="2"/>
</dbReference>
<comment type="similarity">
    <text evidence="1 3">Belongs to the TPP enzyme family.</text>
</comment>
<feature type="domain" description="Thiamine pyrophosphate enzyme N-terminal TPP-binding" evidence="7">
    <location>
        <begin position="3"/>
        <end position="104"/>
    </location>
</feature>
<dbReference type="Gene3D" id="3.40.50.970">
    <property type="match status" value="2"/>
</dbReference>
<evidence type="ECO:0000256" key="2">
    <source>
        <dbReference type="ARBA" id="ARBA00023052"/>
    </source>
</evidence>
<dbReference type="EC" id="4.1.1.7" evidence="8"/>
<evidence type="ECO:0000256" key="3">
    <source>
        <dbReference type="RuleBase" id="RU362132"/>
    </source>
</evidence>
<feature type="compositionally biased region" description="Low complexity" evidence="4">
    <location>
        <begin position="537"/>
        <end position="548"/>
    </location>
</feature>
<dbReference type="Pfam" id="PF02775">
    <property type="entry name" value="TPP_enzyme_C"/>
    <property type="match status" value="1"/>
</dbReference>
<dbReference type="GO" id="GO:0003984">
    <property type="term" value="F:acetolactate synthase activity"/>
    <property type="evidence" value="ECO:0007669"/>
    <property type="project" value="TreeGrafter"/>
</dbReference>
<dbReference type="InterPro" id="IPR012000">
    <property type="entry name" value="Thiamin_PyroP_enz_cen_dom"/>
</dbReference>
<dbReference type="InterPro" id="IPR000399">
    <property type="entry name" value="TPP-bd_CS"/>
</dbReference>
<accession>A0A6B3BPX8</accession>
<dbReference type="InterPro" id="IPR011766">
    <property type="entry name" value="TPP_enzyme_TPP-bd"/>
</dbReference>
<evidence type="ECO:0000259" key="6">
    <source>
        <dbReference type="Pfam" id="PF02775"/>
    </source>
</evidence>
<feature type="domain" description="Thiamine pyrophosphate enzyme TPP-binding" evidence="6">
    <location>
        <begin position="388"/>
        <end position="522"/>
    </location>
</feature>
<dbReference type="InterPro" id="IPR029061">
    <property type="entry name" value="THDP-binding"/>
</dbReference>
<reference evidence="8" key="1">
    <citation type="submission" date="2020-01" db="EMBL/GenBank/DDBJ databases">
        <title>Insect and environment-associated Actinomycetes.</title>
        <authorList>
            <person name="Currrie C."/>
            <person name="Chevrette M."/>
            <person name="Carlson C."/>
            <person name="Stubbendieck R."/>
            <person name="Wendt-Pienkowski E."/>
        </authorList>
    </citation>
    <scope>NUCLEOTIDE SEQUENCE</scope>
    <source>
        <strain evidence="8">SID12501</strain>
    </source>
</reference>
<sequence length="555" mass="58203">MPTVRDAVLDLLRNHGMTTLFGNPGSTEIPFLADLPPDFSYVLSLNEATATAMADGYAQASRRPALVNLHSAVGLGNGMGSLVNAAASHSPVVALVGQQARPLLATPAALANQHPTLLPLGTVKFAAEPTRAEDVPAILAQAIHLATQPPAGPVCVSVPMDDWDRECDPAHYRPTVSRGVVGGGVLGAQAVEDLCDLVAAARTPVLVVGHELDTTHGFDHVARLAEHLAAPVWLSGFSPRCGYPTGHRAFRGTLPMDARSVRSALNGHDLVIALGCPVFTYYPHDPAPALPEGTELVSVTADPHTAARAVAGDTYIGAPDAAVHTLLAQVPPSGRVLPERPVLPAPRKATVPGRLSTEEIFDVVARALPAETIVVNEAIRQLPQFWARVPVRRPGGFHMAGAIGLGFGLPGAIGVQLACPDRPVLAILGDGSLQYTVQALWTAAQRRIPLTVVVLNNNEYAILKDWGNRLGTGHIPGLDLPGIDITALARGYGISTTRAETTDQLRQALDHSLADAHPHLIEAALAPSPYRWNSDGATPSSTTATKSSLNSAERG</sequence>
<dbReference type="CDD" id="cd02002">
    <property type="entry name" value="TPP_BFDC"/>
    <property type="match status" value="1"/>
</dbReference>
<dbReference type="PANTHER" id="PTHR18968:SF133">
    <property type="entry name" value="BENZOYLFORMATE DECARBOXYLASE"/>
    <property type="match status" value="1"/>
</dbReference>
<dbReference type="RefSeq" id="WP_164313852.1">
    <property type="nucleotide sequence ID" value="NZ_JAAGLU010000008.1"/>
</dbReference>
<comment type="caution">
    <text evidence="8">The sequence shown here is derived from an EMBL/GenBank/DDBJ whole genome shotgun (WGS) entry which is preliminary data.</text>
</comment>
<protein>
    <submittedName>
        <fullName evidence="8">Benzoylformate decarboxylase</fullName>
        <ecNumber evidence="8">4.1.1.7</ecNumber>
    </submittedName>
</protein>
<dbReference type="PROSITE" id="PS00187">
    <property type="entry name" value="TPP_ENZYMES"/>
    <property type="match status" value="1"/>
</dbReference>
<dbReference type="GO" id="GO:0050660">
    <property type="term" value="F:flavin adenine dinucleotide binding"/>
    <property type="evidence" value="ECO:0007669"/>
    <property type="project" value="TreeGrafter"/>
</dbReference>
<dbReference type="InterPro" id="IPR045229">
    <property type="entry name" value="TPP_enz"/>
</dbReference>
<dbReference type="Pfam" id="PF00205">
    <property type="entry name" value="TPP_enzyme_M"/>
    <property type="match status" value="1"/>
</dbReference>
<dbReference type="GO" id="GO:0000287">
    <property type="term" value="F:magnesium ion binding"/>
    <property type="evidence" value="ECO:0007669"/>
    <property type="project" value="InterPro"/>
</dbReference>
<dbReference type="NCBIfam" id="NF005485">
    <property type="entry name" value="PRK07092.1"/>
    <property type="match status" value="1"/>
</dbReference>
<keyword evidence="2 3" id="KW-0786">Thiamine pyrophosphate</keyword>
<dbReference type="GO" id="GO:0050695">
    <property type="term" value="F:benzoylformate decarboxylase activity"/>
    <property type="evidence" value="ECO:0007669"/>
    <property type="project" value="UniProtKB-EC"/>
</dbReference>
<evidence type="ECO:0000259" key="7">
    <source>
        <dbReference type="Pfam" id="PF02776"/>
    </source>
</evidence>
<dbReference type="InterPro" id="IPR012001">
    <property type="entry name" value="Thiamin_PyroP_enz_TPP-bd_dom"/>
</dbReference>
<evidence type="ECO:0000313" key="8">
    <source>
        <dbReference type="EMBL" id="NEC86390.1"/>
    </source>
</evidence>
<evidence type="ECO:0000259" key="5">
    <source>
        <dbReference type="Pfam" id="PF00205"/>
    </source>
</evidence>
<evidence type="ECO:0000256" key="1">
    <source>
        <dbReference type="ARBA" id="ARBA00007812"/>
    </source>
</evidence>
<dbReference type="Pfam" id="PF02776">
    <property type="entry name" value="TPP_enzyme_N"/>
    <property type="match status" value="1"/>
</dbReference>